<dbReference type="PANTHER" id="PTHR31069">
    <property type="entry name" value="OLEATE-ACTIVATED TRANSCRIPTION FACTOR 1-RELATED"/>
    <property type="match status" value="1"/>
</dbReference>
<evidence type="ECO:0000256" key="6">
    <source>
        <dbReference type="SAM" id="MobiDB-lite"/>
    </source>
</evidence>
<evidence type="ECO:0000256" key="5">
    <source>
        <dbReference type="ARBA" id="ARBA00023242"/>
    </source>
</evidence>
<dbReference type="SUPFAM" id="SSF57701">
    <property type="entry name" value="Zn2/Cys6 DNA-binding domain"/>
    <property type="match status" value="1"/>
</dbReference>
<dbReference type="GO" id="GO:0000981">
    <property type="term" value="F:DNA-binding transcription factor activity, RNA polymerase II-specific"/>
    <property type="evidence" value="ECO:0007669"/>
    <property type="project" value="InterPro"/>
</dbReference>
<dbReference type="AlphaFoldDB" id="A0AAD4PZF8"/>
<keyword evidence="3" id="KW-0238">DNA-binding</keyword>
<dbReference type="PRINTS" id="PR00755">
    <property type="entry name" value="AFLATOXINBRP"/>
</dbReference>
<gene>
    <name evidence="8" type="ORF">BGW36DRAFT_358488</name>
</gene>
<dbReference type="PANTHER" id="PTHR31069:SF32">
    <property type="entry name" value="ARGININE METABOLISM REGULATION PROTEIN II"/>
    <property type="match status" value="1"/>
</dbReference>
<comment type="caution">
    <text evidence="8">The sequence shown here is derived from an EMBL/GenBank/DDBJ whole genome shotgun (WGS) entry which is preliminary data.</text>
</comment>
<evidence type="ECO:0000313" key="9">
    <source>
        <dbReference type="Proteomes" id="UP001201262"/>
    </source>
</evidence>
<dbReference type="InterPro" id="IPR036864">
    <property type="entry name" value="Zn2-C6_fun-type_DNA-bd_sf"/>
</dbReference>
<dbReference type="InterPro" id="IPR013700">
    <property type="entry name" value="AflR"/>
</dbReference>
<dbReference type="GO" id="GO:0008270">
    <property type="term" value="F:zinc ion binding"/>
    <property type="evidence" value="ECO:0007669"/>
    <property type="project" value="InterPro"/>
</dbReference>
<dbReference type="RefSeq" id="XP_046073445.1">
    <property type="nucleotide sequence ID" value="XM_046213971.1"/>
</dbReference>
<feature type="compositionally biased region" description="Low complexity" evidence="6">
    <location>
        <begin position="1"/>
        <end position="12"/>
    </location>
</feature>
<dbReference type="GO" id="GO:0005634">
    <property type="term" value="C:nucleus"/>
    <property type="evidence" value="ECO:0007669"/>
    <property type="project" value="InterPro"/>
</dbReference>
<dbReference type="GO" id="GO:0045122">
    <property type="term" value="P:aflatoxin biosynthetic process"/>
    <property type="evidence" value="ECO:0007669"/>
    <property type="project" value="InterPro"/>
</dbReference>
<dbReference type="Pfam" id="PF00172">
    <property type="entry name" value="Zn_clus"/>
    <property type="match status" value="1"/>
</dbReference>
<keyword evidence="2" id="KW-0805">Transcription regulation</keyword>
<feature type="compositionally biased region" description="Polar residues" evidence="6">
    <location>
        <begin position="65"/>
        <end position="75"/>
    </location>
</feature>
<evidence type="ECO:0000256" key="3">
    <source>
        <dbReference type="ARBA" id="ARBA00023125"/>
    </source>
</evidence>
<keyword evidence="4" id="KW-0804">Transcription</keyword>
<evidence type="ECO:0000256" key="2">
    <source>
        <dbReference type="ARBA" id="ARBA00023015"/>
    </source>
</evidence>
<feature type="compositionally biased region" description="Low complexity" evidence="6">
    <location>
        <begin position="294"/>
        <end position="307"/>
    </location>
</feature>
<keyword evidence="1" id="KW-0479">Metal-binding</keyword>
<keyword evidence="9" id="KW-1185">Reference proteome</keyword>
<evidence type="ECO:0000313" key="8">
    <source>
        <dbReference type="EMBL" id="KAH8698981.1"/>
    </source>
</evidence>
<proteinExistence type="predicted"/>
<dbReference type="InterPro" id="IPR001138">
    <property type="entry name" value="Zn2Cys6_DnaBD"/>
</dbReference>
<dbReference type="SMART" id="SM00066">
    <property type="entry name" value="GAL4"/>
    <property type="match status" value="1"/>
</dbReference>
<sequence length="419" mass="45805">MLDSQPSRSSSRPPRPSKLRSSCDACGAAKLKCDRGKPECERCISLGLQCVYGISRKMGKPPRQRAQSRTARSDSNGGGTESINVDARQFHIPSGWDSEASYSDTRGGEIDMPDILHSSIFGSSFPEFKSLDLGDDFLSANIDIGLKEYTDFAPPNSAPRSQIDENMHGYFDNPPRTAAGCKGQDCSQEAHNILTGLLLLNLNQAHYEHRPSYEPRSTPGPAPLTPNVANRVPLDHILHLNRDSSKRLSRLLTCSCARFPQLAVLYASIISQVLNLYYEAADCATQKSLSPMTGRPRSISGSSSPWSNQGAGPVNSGDFNAQLMARAAALAIAPTQMTVGSFDIDDQQVQTALRIQLLLGEITKIGFLIDLFTSESSSGLDEYNFGRVDGLHKSLSSWLRQEHLRVSDIMRSRLKDVSI</sequence>
<feature type="domain" description="Zn(2)-C6 fungal-type" evidence="7">
    <location>
        <begin position="22"/>
        <end position="52"/>
    </location>
</feature>
<dbReference type="EMBL" id="JAJTJA010000005">
    <property type="protein sequence ID" value="KAH8698981.1"/>
    <property type="molecule type" value="Genomic_DNA"/>
</dbReference>
<dbReference type="Proteomes" id="UP001201262">
    <property type="component" value="Unassembled WGS sequence"/>
</dbReference>
<protein>
    <recommendedName>
        <fullName evidence="7">Zn(2)-C6 fungal-type domain-containing protein</fullName>
    </recommendedName>
</protein>
<feature type="region of interest" description="Disordered" evidence="6">
    <location>
        <begin position="289"/>
        <end position="311"/>
    </location>
</feature>
<evidence type="ECO:0000259" key="7">
    <source>
        <dbReference type="PROSITE" id="PS50048"/>
    </source>
</evidence>
<evidence type="ECO:0000256" key="4">
    <source>
        <dbReference type="ARBA" id="ARBA00023163"/>
    </source>
</evidence>
<reference evidence="8" key="1">
    <citation type="submission" date="2021-12" db="EMBL/GenBank/DDBJ databases">
        <title>Convergent genome expansion in fungi linked to evolution of root-endophyte symbiosis.</title>
        <authorList>
            <consortium name="DOE Joint Genome Institute"/>
            <person name="Ke Y.-H."/>
            <person name="Bonito G."/>
            <person name="Liao H.-L."/>
            <person name="Looney B."/>
            <person name="Rojas-Flechas A."/>
            <person name="Nash J."/>
            <person name="Hameed K."/>
            <person name="Schadt C."/>
            <person name="Martin F."/>
            <person name="Crous P.W."/>
            <person name="Miettinen O."/>
            <person name="Magnuson J.K."/>
            <person name="Labbe J."/>
            <person name="Jacobson D."/>
            <person name="Doktycz M.J."/>
            <person name="Veneault-Fourrey C."/>
            <person name="Kuo A."/>
            <person name="Mondo S."/>
            <person name="Calhoun S."/>
            <person name="Riley R."/>
            <person name="Ohm R."/>
            <person name="LaButti K."/>
            <person name="Andreopoulos B."/>
            <person name="Pangilinan J."/>
            <person name="Nolan M."/>
            <person name="Tritt A."/>
            <person name="Clum A."/>
            <person name="Lipzen A."/>
            <person name="Daum C."/>
            <person name="Barry K."/>
            <person name="Grigoriev I.V."/>
            <person name="Vilgalys R."/>
        </authorList>
    </citation>
    <scope>NUCLEOTIDE SEQUENCE</scope>
    <source>
        <strain evidence="8">PMI_201</strain>
    </source>
</reference>
<dbReference type="PROSITE" id="PS50048">
    <property type="entry name" value="ZN2_CY6_FUNGAL_2"/>
    <property type="match status" value="1"/>
</dbReference>
<dbReference type="InterPro" id="IPR050675">
    <property type="entry name" value="OAF3"/>
</dbReference>
<dbReference type="Pfam" id="PF08493">
    <property type="entry name" value="AflR"/>
    <property type="match status" value="1"/>
</dbReference>
<evidence type="ECO:0000256" key="1">
    <source>
        <dbReference type="ARBA" id="ARBA00022723"/>
    </source>
</evidence>
<dbReference type="GO" id="GO:0003677">
    <property type="term" value="F:DNA binding"/>
    <property type="evidence" value="ECO:0007669"/>
    <property type="project" value="UniProtKB-KW"/>
</dbReference>
<organism evidence="8 9">
    <name type="scientific">Talaromyces proteolyticus</name>
    <dbReference type="NCBI Taxonomy" id="1131652"/>
    <lineage>
        <taxon>Eukaryota</taxon>
        <taxon>Fungi</taxon>
        <taxon>Dikarya</taxon>
        <taxon>Ascomycota</taxon>
        <taxon>Pezizomycotina</taxon>
        <taxon>Eurotiomycetes</taxon>
        <taxon>Eurotiomycetidae</taxon>
        <taxon>Eurotiales</taxon>
        <taxon>Trichocomaceae</taxon>
        <taxon>Talaromyces</taxon>
        <taxon>Talaromyces sect. Bacilispori</taxon>
    </lineage>
</organism>
<dbReference type="CDD" id="cd00067">
    <property type="entry name" value="GAL4"/>
    <property type="match status" value="1"/>
</dbReference>
<keyword evidence="5" id="KW-0539">Nucleus</keyword>
<accession>A0AAD4PZF8</accession>
<name>A0AAD4PZF8_9EURO</name>
<dbReference type="GeneID" id="70244258"/>
<dbReference type="Gene3D" id="4.10.240.10">
    <property type="entry name" value="Zn(2)-C6 fungal-type DNA-binding domain"/>
    <property type="match status" value="1"/>
</dbReference>
<feature type="region of interest" description="Disordered" evidence="6">
    <location>
        <begin position="1"/>
        <end position="22"/>
    </location>
</feature>
<feature type="region of interest" description="Disordered" evidence="6">
    <location>
        <begin position="58"/>
        <end position="87"/>
    </location>
</feature>